<sequence length="246" mass="27829">MHLDYMSEAGMTILSKRVKFTTDTHRTKGILDYIHSDLWGPAPVESKGGSRDVKFDEFAMLHEKKDTVVVVTDHGVSKQVELEVEAFDEVQDDTLVQLTHGDVHDAIDNTEKENQQYSIATGREKKQIRSPKRCGYADLVSFAFNVVETMEIEEPSTYREAVSGTESSQWAIAMNEEIESLHKNQTWELVKLPNCQKIIGCKWLLKKKEGISRVKATRLKASLVAKGYIQTEGVDFNEVIFIGCKT</sequence>
<accession>A0A5C7HVY0</accession>
<feature type="domain" description="Reverse transcriptase Ty1/copia-type" evidence="1">
    <location>
        <begin position="184"/>
        <end position="239"/>
    </location>
</feature>
<dbReference type="Pfam" id="PF07727">
    <property type="entry name" value="RVT_2"/>
    <property type="match status" value="1"/>
</dbReference>
<dbReference type="Proteomes" id="UP000323000">
    <property type="component" value="Chromosome 6"/>
</dbReference>
<proteinExistence type="predicted"/>
<gene>
    <name evidence="2" type="ORF">EZV62_015039</name>
</gene>
<dbReference type="EMBL" id="VAHF01000006">
    <property type="protein sequence ID" value="TXG60466.1"/>
    <property type="molecule type" value="Genomic_DNA"/>
</dbReference>
<evidence type="ECO:0000313" key="3">
    <source>
        <dbReference type="Proteomes" id="UP000323000"/>
    </source>
</evidence>
<evidence type="ECO:0000313" key="2">
    <source>
        <dbReference type="EMBL" id="TXG60466.1"/>
    </source>
</evidence>
<name>A0A5C7HVY0_9ROSI</name>
<reference evidence="3" key="1">
    <citation type="journal article" date="2019" name="Gigascience">
        <title>De novo genome assembly of the endangered Acer yangbiense, a plant species with extremely small populations endemic to Yunnan Province, China.</title>
        <authorList>
            <person name="Yang J."/>
            <person name="Wariss H.M."/>
            <person name="Tao L."/>
            <person name="Zhang R."/>
            <person name="Yun Q."/>
            <person name="Hollingsworth P."/>
            <person name="Dao Z."/>
            <person name="Luo G."/>
            <person name="Guo H."/>
            <person name="Ma Y."/>
            <person name="Sun W."/>
        </authorList>
    </citation>
    <scope>NUCLEOTIDE SEQUENCE [LARGE SCALE GENOMIC DNA]</scope>
    <source>
        <strain evidence="3">cv. Malutang</strain>
    </source>
</reference>
<evidence type="ECO:0000259" key="1">
    <source>
        <dbReference type="Pfam" id="PF07727"/>
    </source>
</evidence>
<comment type="caution">
    <text evidence="2">The sequence shown here is derived from an EMBL/GenBank/DDBJ whole genome shotgun (WGS) entry which is preliminary data.</text>
</comment>
<protein>
    <recommendedName>
        <fullName evidence="1">Reverse transcriptase Ty1/copia-type domain-containing protein</fullName>
    </recommendedName>
</protein>
<dbReference type="OrthoDB" id="8048545at2759"/>
<dbReference type="AlphaFoldDB" id="A0A5C7HVY0"/>
<dbReference type="InterPro" id="IPR013103">
    <property type="entry name" value="RVT_2"/>
</dbReference>
<organism evidence="2 3">
    <name type="scientific">Acer yangbiense</name>
    <dbReference type="NCBI Taxonomy" id="1000413"/>
    <lineage>
        <taxon>Eukaryota</taxon>
        <taxon>Viridiplantae</taxon>
        <taxon>Streptophyta</taxon>
        <taxon>Embryophyta</taxon>
        <taxon>Tracheophyta</taxon>
        <taxon>Spermatophyta</taxon>
        <taxon>Magnoliopsida</taxon>
        <taxon>eudicotyledons</taxon>
        <taxon>Gunneridae</taxon>
        <taxon>Pentapetalae</taxon>
        <taxon>rosids</taxon>
        <taxon>malvids</taxon>
        <taxon>Sapindales</taxon>
        <taxon>Sapindaceae</taxon>
        <taxon>Hippocastanoideae</taxon>
        <taxon>Acereae</taxon>
        <taxon>Acer</taxon>
    </lineage>
</organism>
<keyword evidence="3" id="KW-1185">Reference proteome</keyword>